<feature type="signal peptide" evidence="1">
    <location>
        <begin position="1"/>
        <end position="19"/>
    </location>
</feature>
<reference evidence="3 4" key="1">
    <citation type="journal article" date="2011" name="Stand. Genomic Sci.">
        <title>Complete genome sequence of Deinococcus maricopensis type strain (LB-34).</title>
        <authorList>
            <person name="Pukall R."/>
            <person name="Zeytun A."/>
            <person name="Lucas S."/>
            <person name="Lapidus A."/>
            <person name="Hammon N."/>
            <person name="Deshpande S."/>
            <person name="Nolan M."/>
            <person name="Cheng J.F."/>
            <person name="Pitluck S."/>
            <person name="Liolios K."/>
            <person name="Pagani I."/>
            <person name="Mikhailova N."/>
            <person name="Ivanova N."/>
            <person name="Mavromatis K."/>
            <person name="Pati A."/>
            <person name="Tapia R."/>
            <person name="Han C."/>
            <person name="Goodwin L."/>
            <person name="Chen A."/>
            <person name="Palaniappan K."/>
            <person name="Land M."/>
            <person name="Hauser L."/>
            <person name="Chang Y.J."/>
            <person name="Jeffries C.D."/>
            <person name="Brambilla E.M."/>
            <person name="Rohde M."/>
            <person name="Goker M."/>
            <person name="Detter J.C."/>
            <person name="Woyke T."/>
            <person name="Bristow J."/>
            <person name="Eisen J.A."/>
            <person name="Markowitz V."/>
            <person name="Hugenholtz P."/>
            <person name="Kyrpides N.C."/>
            <person name="Klenk H.P."/>
        </authorList>
    </citation>
    <scope>NUCLEOTIDE SEQUENCE [LARGE SCALE GENOMIC DNA]</scope>
    <source>
        <strain evidence="4">DSM 21211 / LMG 22137 / NRRL B-23946 / LB-34</strain>
    </source>
</reference>
<feature type="chain" id="PRO_5003228470" description="Dockerin domain-containing protein" evidence="1">
    <location>
        <begin position="20"/>
        <end position="171"/>
    </location>
</feature>
<keyword evidence="1" id="KW-0732">Signal</keyword>
<reference evidence="4" key="2">
    <citation type="submission" date="2011-01" db="EMBL/GenBank/DDBJ databases">
        <title>The complete genome of Deinococcus maricopensis DSM 21211.</title>
        <authorList>
            <consortium name="US DOE Joint Genome Institute (JGI-PGF)"/>
            <person name="Lucas S."/>
            <person name="Copeland A."/>
            <person name="Lapidus A."/>
            <person name="Goodwin L."/>
            <person name="Pitluck S."/>
            <person name="Kyrpides N."/>
            <person name="Mavromatis K."/>
            <person name="Pagani I."/>
            <person name="Ivanova N."/>
            <person name="Ovchinnikova G."/>
            <person name="Zeytun A."/>
            <person name="Detter J.C."/>
            <person name="Han C."/>
            <person name="Land M."/>
            <person name="Hauser L."/>
            <person name="Markowitz V."/>
            <person name="Cheng J.-F."/>
            <person name="Hugenholtz P."/>
            <person name="Woyke T."/>
            <person name="Wu D."/>
            <person name="Pukall R."/>
            <person name="Gehrich-Schroeter G."/>
            <person name="Brambilla E."/>
            <person name="Klenk H.-P."/>
            <person name="Eisen J.A."/>
        </authorList>
    </citation>
    <scope>NUCLEOTIDE SEQUENCE [LARGE SCALE GENOMIC DNA]</scope>
    <source>
        <strain evidence="4">DSM 21211 / LMG 22137 / NRRL B-23946 / LB-34</strain>
    </source>
</reference>
<accession>E8U8F8</accession>
<dbReference type="PROSITE" id="PS51766">
    <property type="entry name" value="DOCKERIN"/>
    <property type="match status" value="1"/>
</dbReference>
<feature type="domain" description="Dockerin" evidence="2">
    <location>
        <begin position="114"/>
        <end position="171"/>
    </location>
</feature>
<protein>
    <recommendedName>
        <fullName evidence="2">Dockerin domain-containing protein</fullName>
    </recommendedName>
</protein>
<dbReference type="InterPro" id="IPR016134">
    <property type="entry name" value="Dockerin_dom"/>
</dbReference>
<dbReference type="AlphaFoldDB" id="E8U8F8"/>
<dbReference type="PROSITE" id="PS00018">
    <property type="entry name" value="EF_HAND_1"/>
    <property type="match status" value="2"/>
</dbReference>
<dbReference type="InterPro" id="IPR036439">
    <property type="entry name" value="Dockerin_dom_sf"/>
</dbReference>
<dbReference type="SUPFAM" id="SSF63446">
    <property type="entry name" value="Type I dockerin domain"/>
    <property type="match status" value="1"/>
</dbReference>
<dbReference type="RefSeq" id="WP_013556852.1">
    <property type="nucleotide sequence ID" value="NC_014958.1"/>
</dbReference>
<dbReference type="CDD" id="cd14254">
    <property type="entry name" value="Dockerin_II"/>
    <property type="match status" value="1"/>
</dbReference>
<name>E8U8F8_DEIML</name>
<dbReference type="HOGENOM" id="CLU_1545108_0_0_0"/>
<organism evidence="3 4">
    <name type="scientific">Deinococcus maricopensis (strain DSM 21211 / LMG 22137 / NRRL B-23946 / LB-34)</name>
    <dbReference type="NCBI Taxonomy" id="709986"/>
    <lineage>
        <taxon>Bacteria</taxon>
        <taxon>Thermotogati</taxon>
        <taxon>Deinococcota</taxon>
        <taxon>Deinococci</taxon>
        <taxon>Deinococcales</taxon>
        <taxon>Deinococcaceae</taxon>
        <taxon>Deinococcus</taxon>
    </lineage>
</organism>
<dbReference type="Gene3D" id="1.10.1330.10">
    <property type="entry name" value="Dockerin domain"/>
    <property type="match status" value="1"/>
</dbReference>
<dbReference type="Proteomes" id="UP000008635">
    <property type="component" value="Chromosome"/>
</dbReference>
<evidence type="ECO:0000259" key="2">
    <source>
        <dbReference type="PROSITE" id="PS51766"/>
    </source>
</evidence>
<evidence type="ECO:0000256" key="1">
    <source>
        <dbReference type="SAM" id="SignalP"/>
    </source>
</evidence>
<evidence type="ECO:0000313" key="3">
    <source>
        <dbReference type="EMBL" id="ADV67347.1"/>
    </source>
</evidence>
<dbReference type="KEGG" id="dmr:Deima_1698"/>
<dbReference type="EMBL" id="CP002454">
    <property type="protein sequence ID" value="ADV67347.1"/>
    <property type="molecule type" value="Genomic_DNA"/>
</dbReference>
<dbReference type="GO" id="GO:0000272">
    <property type="term" value="P:polysaccharide catabolic process"/>
    <property type="evidence" value="ECO:0007669"/>
    <property type="project" value="InterPro"/>
</dbReference>
<dbReference type="InterPro" id="IPR018247">
    <property type="entry name" value="EF_Hand_1_Ca_BS"/>
</dbReference>
<keyword evidence="4" id="KW-1185">Reference proteome</keyword>
<sequence length="171" mass="17882" precursor="true">MTARLLALLGAAALGVSGAANVPLRPQGDDVIKAVQAALKSLESDGVTFRLVDGDVLVRGGRAPFNPDVIVRTLTVNGERRVELNPNVPLNEAVRVALTRQLGLSAFTPEAAKAKYNGADLNNDGTVDTADLALLMNNYNKAGTALSGDLNGDGKVNDADITLFSKVYKLP</sequence>
<gene>
    <name evidence="3" type="ordered locus">Deima_1698</name>
</gene>
<proteinExistence type="predicted"/>
<evidence type="ECO:0000313" key="4">
    <source>
        <dbReference type="Proteomes" id="UP000008635"/>
    </source>
</evidence>
<dbReference type="STRING" id="709986.Deima_1698"/>